<dbReference type="AlphaFoldDB" id="A0A2M9A8L1"/>
<evidence type="ECO:0000256" key="1">
    <source>
        <dbReference type="ARBA" id="ARBA00006594"/>
    </source>
</evidence>
<dbReference type="GO" id="GO:0009007">
    <property type="term" value="F:site-specific DNA-methyltransferase (adenine-specific) activity"/>
    <property type="evidence" value="ECO:0007669"/>
    <property type="project" value="UniProtKB-EC"/>
</dbReference>
<keyword evidence="9" id="KW-1185">Reference proteome</keyword>
<keyword evidence="5" id="KW-0949">S-adenosyl-L-methionine</keyword>
<dbReference type="InterPro" id="IPR002052">
    <property type="entry name" value="DNA_methylase_N6_adenine_CS"/>
</dbReference>
<dbReference type="GO" id="GO:0003677">
    <property type="term" value="F:DNA binding"/>
    <property type="evidence" value="ECO:0007669"/>
    <property type="project" value="InterPro"/>
</dbReference>
<reference evidence="8 9" key="1">
    <citation type="submission" date="2017-11" db="EMBL/GenBank/DDBJ databases">
        <title>Animal gut microbial communities from fecal samples from Wisconsin, USA.</title>
        <authorList>
            <person name="Neumann A."/>
        </authorList>
    </citation>
    <scope>NUCLEOTIDE SEQUENCE [LARGE SCALE GENOMIC DNA]</scope>
    <source>
        <strain evidence="8 9">UWS3</strain>
    </source>
</reference>
<evidence type="ECO:0000256" key="4">
    <source>
        <dbReference type="ARBA" id="ARBA00022679"/>
    </source>
</evidence>
<evidence type="ECO:0000256" key="3">
    <source>
        <dbReference type="ARBA" id="ARBA00022603"/>
    </source>
</evidence>
<dbReference type="PIRSF" id="PIRSF015855">
    <property type="entry name" value="TypeIII_Mtase_mKpnI"/>
    <property type="match status" value="1"/>
</dbReference>
<comment type="catalytic activity">
    <reaction evidence="6">
        <text>a 2'-deoxyadenosine in DNA + S-adenosyl-L-methionine = an N(6)-methyl-2'-deoxyadenosine in DNA + S-adenosyl-L-homocysteine + H(+)</text>
        <dbReference type="Rhea" id="RHEA:15197"/>
        <dbReference type="Rhea" id="RHEA-COMP:12418"/>
        <dbReference type="Rhea" id="RHEA-COMP:12419"/>
        <dbReference type="ChEBI" id="CHEBI:15378"/>
        <dbReference type="ChEBI" id="CHEBI:57856"/>
        <dbReference type="ChEBI" id="CHEBI:59789"/>
        <dbReference type="ChEBI" id="CHEBI:90615"/>
        <dbReference type="ChEBI" id="CHEBI:90616"/>
        <dbReference type="EC" id="2.1.1.72"/>
    </reaction>
</comment>
<organism evidence="8 9">
    <name type="scientific">Hallerella succinigenes</name>
    <dbReference type="NCBI Taxonomy" id="1896222"/>
    <lineage>
        <taxon>Bacteria</taxon>
        <taxon>Pseudomonadati</taxon>
        <taxon>Fibrobacterota</taxon>
        <taxon>Fibrobacteria</taxon>
        <taxon>Fibrobacterales</taxon>
        <taxon>Fibrobacteraceae</taxon>
        <taxon>Hallerella</taxon>
    </lineage>
</organism>
<protein>
    <recommendedName>
        <fullName evidence="2">site-specific DNA-methyltransferase (adenine-specific)</fullName>
        <ecNumber evidence="2">2.1.1.72</ecNumber>
    </recommendedName>
</protein>
<comment type="similarity">
    <text evidence="1">Belongs to the N(4)/N(6)-methyltransferase family.</text>
</comment>
<dbReference type="RefSeq" id="WP_157797984.1">
    <property type="nucleotide sequence ID" value="NZ_PGEX01000001.1"/>
</dbReference>
<evidence type="ECO:0000256" key="6">
    <source>
        <dbReference type="ARBA" id="ARBA00047942"/>
    </source>
</evidence>
<dbReference type="Proteomes" id="UP000231134">
    <property type="component" value="Unassembled WGS sequence"/>
</dbReference>
<dbReference type="SUPFAM" id="SSF53335">
    <property type="entry name" value="S-adenosyl-L-methionine-dependent methyltransferases"/>
    <property type="match status" value="1"/>
</dbReference>
<dbReference type="GO" id="GO:0008170">
    <property type="term" value="F:N-methyltransferase activity"/>
    <property type="evidence" value="ECO:0007669"/>
    <property type="project" value="InterPro"/>
</dbReference>
<dbReference type="Gene3D" id="3.40.50.150">
    <property type="entry name" value="Vaccinia Virus protein VP39"/>
    <property type="match status" value="1"/>
</dbReference>
<dbReference type="EC" id="2.1.1.72" evidence="2"/>
<evidence type="ECO:0000313" key="8">
    <source>
        <dbReference type="EMBL" id="PJJ42044.1"/>
    </source>
</evidence>
<dbReference type="OrthoDB" id="9800801at2"/>
<accession>A0A2M9A8L1</accession>
<sequence>MAETLDALKVRIHELEKEVERWKSQVKSVRYGLNWMDVPEAFDKDSEDKIPILEEVAEKAVDAKGPLAGRPPHVIIEGDNYHALTCLNYTHRGKIDVIYIDPPYNTGSDGFTYKDKRFLTEFPDGQKVPKEHPLRHSYWLSFMEKRLKLAKNLLSDKGVIFISIDDNEQANLKLLCDKVFGEGNLLTTFPRKGIGGRQDSKYYAIVHEYIQGYAKRLDKFESGRMIKGKNFPLFDESKKLHYKTQLLRKWGDNSKRENRPNLFYPIYYNNSTNEFSLSKSKNSLEIYPMLDSDNEGRWRWGKSTMEDAFHKGLVEIQKNRKGEWIPYERIYDNPNEESTKPYSSWIDDIDNSTGASLLKEILQNDDFSYPKPVDLIDRIIRMSSIRKNITILDFFAGSGTTLHATLNLNKEDDGNRQCILVQQSEDDNNICENVTYERNRRVMCGYTNAKGESVDGLGGSLKYYKTGFVGKHQSKNANDADKVELAEKAGCLIALAENTLDTIKVPEAAKGFWQIYSDNAEKKKRYTCIYHNGDYGKVSDFVAKIDELRATDKKSKFTVYVFSWNSPDFFENEFDDLKNIEIKAIPKPILEIYKALNG</sequence>
<comment type="caution">
    <text evidence="8">The sequence shown here is derived from an EMBL/GenBank/DDBJ whole genome shotgun (WGS) entry which is preliminary data.</text>
</comment>
<dbReference type="PRINTS" id="PR00506">
    <property type="entry name" value="D21N6MTFRASE"/>
</dbReference>
<keyword evidence="3 8" id="KW-0489">Methyltransferase</keyword>
<evidence type="ECO:0000256" key="5">
    <source>
        <dbReference type="ARBA" id="ARBA00022691"/>
    </source>
</evidence>
<feature type="domain" description="DNA methylase N-4/N-6" evidence="7">
    <location>
        <begin position="95"/>
        <end position="411"/>
    </location>
</feature>
<evidence type="ECO:0000259" key="7">
    <source>
        <dbReference type="Pfam" id="PF01555"/>
    </source>
</evidence>
<keyword evidence="4 8" id="KW-0808">Transferase</keyword>
<dbReference type="PROSITE" id="PS00092">
    <property type="entry name" value="N6_MTASE"/>
    <property type="match status" value="1"/>
</dbReference>
<dbReference type="Pfam" id="PF01555">
    <property type="entry name" value="N6_N4_Mtase"/>
    <property type="match status" value="1"/>
</dbReference>
<dbReference type="EMBL" id="PGEX01000001">
    <property type="protein sequence ID" value="PJJ42044.1"/>
    <property type="molecule type" value="Genomic_DNA"/>
</dbReference>
<evidence type="ECO:0000256" key="2">
    <source>
        <dbReference type="ARBA" id="ARBA00011900"/>
    </source>
</evidence>
<proteinExistence type="inferred from homology"/>
<dbReference type="InterPro" id="IPR002941">
    <property type="entry name" value="DNA_methylase_N4/N6"/>
</dbReference>
<evidence type="ECO:0000313" key="9">
    <source>
        <dbReference type="Proteomes" id="UP000231134"/>
    </source>
</evidence>
<dbReference type="InterPro" id="IPR002295">
    <property type="entry name" value="N4/N6-MTase_EcoPI_Mod-like"/>
</dbReference>
<name>A0A2M9A8L1_9BACT</name>
<dbReference type="InterPro" id="IPR029063">
    <property type="entry name" value="SAM-dependent_MTases_sf"/>
</dbReference>
<gene>
    <name evidence="8" type="ORF">BGX16_2060</name>
</gene>
<dbReference type="GO" id="GO:0032259">
    <property type="term" value="P:methylation"/>
    <property type="evidence" value="ECO:0007669"/>
    <property type="project" value="UniProtKB-KW"/>
</dbReference>